<protein>
    <recommendedName>
        <fullName evidence="7">LysM domain-containing protein</fullName>
    </recommendedName>
</protein>
<feature type="compositionally biased region" description="Basic and acidic residues" evidence="1">
    <location>
        <begin position="233"/>
        <end position="243"/>
    </location>
</feature>
<dbReference type="InterPro" id="IPR005158">
    <property type="entry name" value="BTAD"/>
</dbReference>
<keyword evidence="2" id="KW-0812">Transmembrane</keyword>
<dbReference type="PANTHER" id="PTHR34700">
    <property type="entry name" value="POTASSIUM BINDING PROTEIN KBP"/>
    <property type="match status" value="1"/>
</dbReference>
<feature type="transmembrane region" description="Helical" evidence="2">
    <location>
        <begin position="327"/>
        <end position="350"/>
    </location>
</feature>
<dbReference type="SUPFAM" id="SSF48452">
    <property type="entry name" value="TPR-like"/>
    <property type="match status" value="1"/>
</dbReference>
<dbReference type="InterPro" id="IPR011990">
    <property type="entry name" value="TPR-like_helical_dom_sf"/>
</dbReference>
<reference evidence="5 6" key="1">
    <citation type="journal article" date="2010" name="Cell Res.">
        <title>Complete genome sequence of the rifamycin SV-producing Amycolatopsis mediterranei U32 revealed its genetic characteristics in phylogeny and metabolism.</title>
        <authorList>
            <person name="Zhao W."/>
            <person name="Zhong Y."/>
            <person name="Yuan H."/>
            <person name="Wang J."/>
            <person name="Zheng H."/>
            <person name="Wang Y."/>
            <person name="Cen X."/>
            <person name="Xu F."/>
            <person name="Bai J."/>
            <person name="Han X."/>
            <person name="Lu G."/>
            <person name="Zhu Y."/>
            <person name="Shao Z."/>
            <person name="Yan H."/>
            <person name="Li C."/>
            <person name="Peng N."/>
            <person name="Zhang Z."/>
            <person name="Zhang Y."/>
            <person name="Lin W."/>
            <person name="Fan Y."/>
            <person name="Qin Z."/>
            <person name="Hu Y."/>
            <person name="Zhu B."/>
            <person name="Wang S."/>
            <person name="Ding X."/>
            <person name="Zhao G.P."/>
        </authorList>
    </citation>
    <scope>NUCLEOTIDE SEQUENCE [LARGE SCALE GENOMIC DNA]</scope>
    <source>
        <strain evidence="6">U-32</strain>
    </source>
</reference>
<dbReference type="InterPro" id="IPR052196">
    <property type="entry name" value="Bact_Kbp"/>
</dbReference>
<evidence type="ECO:0000259" key="3">
    <source>
        <dbReference type="SMART" id="SM00257"/>
    </source>
</evidence>
<evidence type="ECO:0000313" key="6">
    <source>
        <dbReference type="Proteomes" id="UP000000328"/>
    </source>
</evidence>
<feature type="domain" description="LysM" evidence="3">
    <location>
        <begin position="212"/>
        <end position="268"/>
    </location>
</feature>
<dbReference type="PATRIC" id="fig|749927.5.peg.7372"/>
<feature type="compositionally biased region" description="Basic and acidic residues" evidence="1">
    <location>
        <begin position="362"/>
        <end position="376"/>
    </location>
</feature>
<feature type="compositionally biased region" description="Pro residues" evidence="1">
    <location>
        <begin position="290"/>
        <end position="312"/>
    </location>
</feature>
<dbReference type="OrthoDB" id="8444614at2"/>
<keyword evidence="2" id="KW-1133">Transmembrane helix</keyword>
<evidence type="ECO:0000256" key="1">
    <source>
        <dbReference type="SAM" id="MobiDB-lite"/>
    </source>
</evidence>
<feature type="domain" description="Bacterial transcriptional activator" evidence="4">
    <location>
        <begin position="752"/>
        <end position="894"/>
    </location>
</feature>
<dbReference type="Gene3D" id="1.25.40.10">
    <property type="entry name" value="Tetratricopeptide repeat domain"/>
    <property type="match status" value="1"/>
</dbReference>
<dbReference type="Gene3D" id="1.10.10.10">
    <property type="entry name" value="Winged helix-like DNA-binding domain superfamily/Winged helix DNA-binding domain"/>
    <property type="match status" value="1"/>
</dbReference>
<dbReference type="InterPro" id="IPR018392">
    <property type="entry name" value="LysM"/>
</dbReference>
<dbReference type="InterPro" id="IPR036388">
    <property type="entry name" value="WH-like_DNA-bd_sf"/>
</dbReference>
<feature type="transmembrane region" description="Helical" evidence="2">
    <location>
        <begin position="57"/>
        <end position="86"/>
    </location>
</feature>
<proteinExistence type="predicted"/>
<dbReference type="eggNOG" id="COG1652">
    <property type="taxonomic scope" value="Bacteria"/>
</dbReference>
<keyword evidence="2" id="KW-0472">Membrane</keyword>
<dbReference type="KEGG" id="amd:AMED_7089"/>
<dbReference type="HOGENOM" id="CLU_005332_0_0_11"/>
<dbReference type="SMART" id="SM01043">
    <property type="entry name" value="BTAD"/>
    <property type="match status" value="1"/>
</dbReference>
<sequence length="897" mass="95434">MRSTAFLRSVTAAFTLVAVVVGPPAALWQFRSAYLPGHVPNPGEFVEMLTSPDDGGVFLVLLVGAGLVAWLQLLVAITVEVVAWLSGATVPRLPGFGWAQRIAAGVLLLLLSGTAAAEAAEPAPATLVASVLSAGNPPSTDASGRPVHVVAPGESLTRIAETELGNKNRYQELFDLNHGVRQPSGGALRDANLLKPGWILALPQDESTDCEEVVVRPGQTLSQIARDRLGDPRRYREIFDRSRGRAQPSGRPLTDPDRLQPGDVLLVPVKVPPPSGGGGASAAAPASCAPSPPAPPEQPPPVAPRPISPTTPRPQQQQVAGPVDTSLPVGAVAAGIGAVLAAGLLALLAARRRRTGRPARPFPREREFESTLRETAEPVSVESLDRALRTLAHNAHDRGVGFPPLISIRLGAKAVRLRLAEPTADVAPFRLSSAAEWRLDPDAVLDDQGMATPYPTLVSLGHSATGELVLINLAQIGVIALRGAADDIEAVLLAMAWDLVAAPWAEQTTITLIGVGQSTATLNPARARFAQTWADALEEDFSDGRTHLLLAAQSLDSDQLRRLNELEHAGIAAVVTALADDVDLPGSWLLDVTAERTFVEPLQDDIALQRLTPGQVHQLVTALGDVREQVGDPEPAPTPGNPEPPVRNRSGVPAIRLLGPVSVQGVDPAQVEAKKLNRLTELAAYLTLHPGVTADEISHRLGTNIHPWSAATRQGYISRLRTWLGTDADGELYLPNVDARYGGYRMSNSFGCDWHQFQTLANNGLRNLPGGPLDDLQAALDLVAGMPFGNVPPGRYAWNSWIQREMIDAVVDVAHTLADAHQKAGDLPAARRAVLRGLLAEPISEVLYRDLLRIEYRAGNVAAVRESADKLADLAAALDIELDDETTRLVSGLLHDR</sequence>
<dbReference type="SMART" id="SM00257">
    <property type="entry name" value="LysM"/>
    <property type="match status" value="2"/>
</dbReference>
<dbReference type="EMBL" id="CP002000">
    <property type="protein sequence ID" value="ADJ48807.1"/>
    <property type="molecule type" value="Genomic_DNA"/>
</dbReference>
<gene>
    <name evidence="5" type="ordered locus">AMED_7089</name>
</gene>
<evidence type="ECO:0000313" key="5">
    <source>
        <dbReference type="EMBL" id="ADJ48807.1"/>
    </source>
</evidence>
<dbReference type="InterPro" id="IPR036779">
    <property type="entry name" value="LysM_dom_sf"/>
</dbReference>
<dbReference type="Pfam" id="PF03704">
    <property type="entry name" value="BTAD"/>
    <property type="match status" value="1"/>
</dbReference>
<evidence type="ECO:0000256" key="2">
    <source>
        <dbReference type="SAM" id="Phobius"/>
    </source>
</evidence>
<feature type="domain" description="LysM" evidence="3">
    <location>
        <begin position="147"/>
        <end position="203"/>
    </location>
</feature>
<feature type="region of interest" description="Disordered" evidence="1">
    <location>
        <begin position="355"/>
        <end position="377"/>
    </location>
</feature>
<evidence type="ECO:0008006" key="7">
    <source>
        <dbReference type="Google" id="ProtNLM"/>
    </source>
</evidence>
<dbReference type="RefSeq" id="WP_013228852.1">
    <property type="nucleotide sequence ID" value="NC_014318.1"/>
</dbReference>
<dbReference type="GeneID" id="92874738"/>
<feature type="region of interest" description="Disordered" evidence="1">
    <location>
        <begin position="233"/>
        <end position="322"/>
    </location>
</feature>
<dbReference type="Proteomes" id="UP000000328">
    <property type="component" value="Chromosome"/>
</dbReference>
<accession>A0A0H3DF25</accession>
<organism evidence="5 6">
    <name type="scientific">Amycolatopsis mediterranei (strain U-32)</name>
    <dbReference type="NCBI Taxonomy" id="749927"/>
    <lineage>
        <taxon>Bacteria</taxon>
        <taxon>Bacillati</taxon>
        <taxon>Actinomycetota</taxon>
        <taxon>Actinomycetes</taxon>
        <taxon>Pseudonocardiales</taxon>
        <taxon>Pseudonocardiaceae</taxon>
        <taxon>Amycolatopsis</taxon>
    </lineage>
</organism>
<dbReference type="CDD" id="cd00118">
    <property type="entry name" value="LysM"/>
    <property type="match status" value="1"/>
</dbReference>
<name>A0A0H3DF25_AMYMU</name>
<dbReference type="Gene3D" id="3.10.350.10">
    <property type="entry name" value="LysM domain"/>
    <property type="match status" value="2"/>
</dbReference>
<evidence type="ECO:0000259" key="4">
    <source>
        <dbReference type="SMART" id="SM01043"/>
    </source>
</evidence>
<dbReference type="AlphaFoldDB" id="A0A0H3DF25"/>
<dbReference type="PANTHER" id="PTHR34700:SF3">
    <property type="entry name" value="PHAGE-LIKE ELEMENT PBSX PROTEIN XKDQ"/>
    <property type="match status" value="1"/>
</dbReference>